<proteinExistence type="predicted"/>
<dbReference type="EMBL" id="JACOGD010000006">
    <property type="protein sequence ID" value="MBC3932627.1"/>
    <property type="molecule type" value="Genomic_DNA"/>
</dbReference>
<dbReference type="Gene3D" id="3.40.470.10">
    <property type="entry name" value="Uracil-DNA glycosylase-like domain"/>
    <property type="match status" value="1"/>
</dbReference>
<accession>A0ABR7A6V9</accession>
<sequence length="222" mass="24765">MNAKKFVAALAEISLPNVFNPYADQCDACDLDNAATVRRKNLRSYLQAVEELAVDTIWMGRDLGYRGGRRTGLALTDESHLTQFAARYPGSAPKRATRGPLVAERTATEIWAAICALPQPPLLWNVFPFHPHVQDDEMTNRRFTSHELKLVDALNRELVSWLNIKRIICIGQDASKYASSFGVEVECIRHPSYGGVSDFRAGIERLYGPVLKNVASTQADLF</sequence>
<dbReference type="CDD" id="cd10035">
    <property type="entry name" value="UDG_like"/>
    <property type="match status" value="1"/>
</dbReference>
<evidence type="ECO:0000313" key="2">
    <source>
        <dbReference type="Proteomes" id="UP000654304"/>
    </source>
</evidence>
<protein>
    <submittedName>
        <fullName evidence="1">Uracil-DNA glycosylase</fullName>
    </submittedName>
</protein>
<gene>
    <name evidence="1" type="ORF">H8K43_13140</name>
</gene>
<organism evidence="1 2">
    <name type="scientific">Undibacterium curvum</name>
    <dbReference type="NCBI Taxonomy" id="2762294"/>
    <lineage>
        <taxon>Bacteria</taxon>
        <taxon>Pseudomonadati</taxon>
        <taxon>Pseudomonadota</taxon>
        <taxon>Betaproteobacteria</taxon>
        <taxon>Burkholderiales</taxon>
        <taxon>Oxalobacteraceae</taxon>
        <taxon>Undibacterium</taxon>
    </lineage>
</organism>
<dbReference type="Proteomes" id="UP000654304">
    <property type="component" value="Unassembled WGS sequence"/>
</dbReference>
<comment type="caution">
    <text evidence="1">The sequence shown here is derived from an EMBL/GenBank/DDBJ whole genome shotgun (WGS) entry which is preliminary data.</text>
</comment>
<dbReference type="RefSeq" id="WP_186904260.1">
    <property type="nucleotide sequence ID" value="NZ_JACOGD010000006.1"/>
</dbReference>
<keyword evidence="2" id="KW-1185">Reference proteome</keyword>
<name>A0ABR7A6V9_9BURK</name>
<dbReference type="InterPro" id="IPR036895">
    <property type="entry name" value="Uracil-DNA_glycosylase-like_sf"/>
</dbReference>
<dbReference type="SUPFAM" id="SSF52141">
    <property type="entry name" value="Uracil-DNA glycosylase-like"/>
    <property type="match status" value="1"/>
</dbReference>
<evidence type="ECO:0000313" key="1">
    <source>
        <dbReference type="EMBL" id="MBC3932627.1"/>
    </source>
</evidence>
<reference evidence="1 2" key="1">
    <citation type="submission" date="2020-08" db="EMBL/GenBank/DDBJ databases">
        <title>Novel species isolated from subtropical streams in China.</title>
        <authorList>
            <person name="Lu H."/>
        </authorList>
    </citation>
    <scope>NUCLEOTIDE SEQUENCE [LARGE SCALE GENOMIC DNA]</scope>
    <source>
        <strain evidence="1 2">CY22W</strain>
    </source>
</reference>